<proteinExistence type="predicted"/>
<feature type="region of interest" description="Disordered" evidence="1">
    <location>
        <begin position="1"/>
        <end position="230"/>
    </location>
</feature>
<keyword evidence="2" id="KW-1133">Transmembrane helix</keyword>
<evidence type="ECO:0000256" key="2">
    <source>
        <dbReference type="SAM" id="Phobius"/>
    </source>
</evidence>
<keyword evidence="2" id="KW-0812">Transmembrane</keyword>
<feature type="compositionally biased region" description="Polar residues" evidence="1">
    <location>
        <begin position="1"/>
        <end position="28"/>
    </location>
</feature>
<feature type="transmembrane region" description="Helical" evidence="2">
    <location>
        <begin position="250"/>
        <end position="270"/>
    </location>
</feature>
<feature type="compositionally biased region" description="Low complexity" evidence="1">
    <location>
        <begin position="172"/>
        <end position="181"/>
    </location>
</feature>
<feature type="compositionally biased region" description="Basic and acidic residues" evidence="1">
    <location>
        <begin position="44"/>
        <end position="58"/>
    </location>
</feature>
<feature type="compositionally biased region" description="Basic and acidic residues" evidence="1">
    <location>
        <begin position="102"/>
        <end position="165"/>
    </location>
</feature>
<feature type="compositionally biased region" description="Basic and acidic residues" evidence="1">
    <location>
        <begin position="198"/>
        <end position="213"/>
    </location>
</feature>
<dbReference type="Proteomes" id="UP000245764">
    <property type="component" value="Chromosome 18"/>
</dbReference>
<evidence type="ECO:0000256" key="1">
    <source>
        <dbReference type="SAM" id="MobiDB-lite"/>
    </source>
</evidence>
<feature type="compositionally biased region" description="Basic and acidic residues" evidence="1">
    <location>
        <begin position="656"/>
        <end position="670"/>
    </location>
</feature>
<accession>A0A2H1H9J0</accession>
<gene>
    <name evidence="3" type="ORF">ZT1E4_G11819</name>
</gene>
<evidence type="ECO:0000313" key="4">
    <source>
        <dbReference type="Proteomes" id="UP000245764"/>
    </source>
</evidence>
<dbReference type="AlphaFoldDB" id="A0A2H1H9J0"/>
<sequence>MNLSQHEPSTPTTPARSQLHSSASTPMTNKDAADVVNQLKYKIKRNEQRARSNHRADDGTSAASTPLDRPAGREGAGSVEALASAAEHDNEHSTRRRRSKKTQKDGLREDDGTGRKKKTQGDGLREDRDTGRKKKTQDDELREYDDTARKKKTQGDGLREDEHTGSRHRHQPLLQQKQYPPLTLPPPKPDFTSVQHQSRQEPPADRPRAHDGQQHNQPEDSTSEDEDSESGIAINEIKSWCSFMGRALSLLVRGAVWILCGIGMAVSAIARKCREWWNCSGGSHIETTPPGVEDGRIAKKQKGVKAEKTARLLLLEASPLPPLPPAPLPPPPPPRELDRKETPPSDRLQHQETALDPPRSHQEPSSSRGQCTYQSPRLRRFAWRLGQVLFVALLVWIFWIFSTQTLPSTYDPHRPLDDLVDATHITATALEKLVNTATERAKTRLFACQMIESSAEIYRRPRKHPEFTLPWAEADGHLGWGCPMPDWLRASSSGRRKRVKRPKSPPDEELGRLGVQLAGELWNMTLLLHRSHTESLVAAQGAAHLASQIEEQVRQLGLCRHSDPWWLRRVRPAFLAGTPPDSTSLLILNSKISQLNSSLSTFTASHSSRITDLEVSATLCLHRLGAWQKASRDRKRPKIKRRDDLRREIEAVCRKFDRRTSDNKPGSKEGEMEDTWDSGKMEQEEMEARLPPFALAKKRLDEASRVLANIPASSRRSSNSNSNTFPAHSWISPIASGTRHTRCGILGAPEVMEEEENETLLGIWRRMVELAVKAGTLVHLGPKDRAPGVGGGAG</sequence>
<evidence type="ECO:0000313" key="3">
    <source>
        <dbReference type="EMBL" id="SMR62505.1"/>
    </source>
</evidence>
<feature type="compositionally biased region" description="Pro residues" evidence="1">
    <location>
        <begin position="319"/>
        <end position="334"/>
    </location>
</feature>
<feature type="region of interest" description="Disordered" evidence="1">
    <location>
        <begin position="656"/>
        <end position="678"/>
    </location>
</feature>
<dbReference type="EMBL" id="LT854269">
    <property type="protein sequence ID" value="SMR62505.1"/>
    <property type="molecule type" value="Genomic_DNA"/>
</dbReference>
<feature type="compositionally biased region" description="Basic and acidic residues" evidence="1">
    <location>
        <begin position="335"/>
        <end position="350"/>
    </location>
</feature>
<reference evidence="4" key="1">
    <citation type="submission" date="2017-05" db="EMBL/GenBank/DDBJ databases">
        <authorList>
            <person name="Song R."/>
            <person name="Chenine A.L."/>
            <person name="Ruprecht R.M."/>
        </authorList>
    </citation>
    <scope>NUCLEOTIDE SEQUENCE [LARGE SCALE GENOMIC DNA]</scope>
</reference>
<feature type="region of interest" description="Disordered" evidence="1">
    <location>
        <begin position="318"/>
        <end position="371"/>
    </location>
</feature>
<organism evidence="3 4">
    <name type="scientific">Zymoseptoria tritici ST99CH_1E4</name>
    <dbReference type="NCBI Taxonomy" id="1276532"/>
    <lineage>
        <taxon>Eukaryota</taxon>
        <taxon>Fungi</taxon>
        <taxon>Dikarya</taxon>
        <taxon>Ascomycota</taxon>
        <taxon>Pezizomycotina</taxon>
        <taxon>Dothideomycetes</taxon>
        <taxon>Dothideomycetidae</taxon>
        <taxon>Mycosphaerellales</taxon>
        <taxon>Mycosphaerellaceae</taxon>
        <taxon>Zymoseptoria</taxon>
    </lineage>
</organism>
<feature type="transmembrane region" description="Helical" evidence="2">
    <location>
        <begin position="381"/>
        <end position="401"/>
    </location>
</feature>
<keyword evidence="2" id="KW-0472">Membrane</keyword>
<name>A0A2H1H9J0_ZYMTR</name>
<protein>
    <submittedName>
        <fullName evidence="3">Uncharacterized protein</fullName>
    </submittedName>
</protein>